<protein>
    <recommendedName>
        <fullName evidence="3">DUF1996 domain-containing protein</fullName>
    </recommendedName>
</protein>
<evidence type="ECO:0000256" key="2">
    <source>
        <dbReference type="SAM" id="SignalP"/>
    </source>
</evidence>
<evidence type="ECO:0000313" key="5">
    <source>
        <dbReference type="Proteomes" id="UP000307440"/>
    </source>
</evidence>
<feature type="domain" description="DUF1996" evidence="3">
    <location>
        <begin position="39"/>
        <end position="270"/>
    </location>
</feature>
<keyword evidence="2" id="KW-0732">Signal</keyword>
<proteinExistence type="predicted"/>
<evidence type="ECO:0000313" key="4">
    <source>
        <dbReference type="EMBL" id="TFK18582.1"/>
    </source>
</evidence>
<feature type="signal peptide" evidence="2">
    <location>
        <begin position="1"/>
        <end position="19"/>
    </location>
</feature>
<dbReference type="InterPro" id="IPR018535">
    <property type="entry name" value="DUF1996"/>
</dbReference>
<dbReference type="AlphaFoldDB" id="A0A5C3KF52"/>
<sequence>MMWTTALLSIALVAPVARAFIRLPCSQLVTERFDPFDLTMDPNIDLAEESTCTTCRFKEDKSNYWTAVMYFKHPNGSYFRVPQMANHNTGPGYQAGGMTVYYFQPVPPTQNLTIVPFAKGFRMLVGNPMRRKNDIPAHQTAARATTFRCFQGGDPGSIGAPGGVEDSFEFPDRPCTGGIRSNIYFPQCWNGVDLDPPDHQSHVAHPIGGSFFGTDCPPSHPVRLPLLFIEIVWDTRAFNDPSFWMDGQPFVFSMGDPTGFGQHADYVFGWEGDSLKRAMDVCTSYDGIPANCPALTVQSMDRMNNCRVPNKVPEPVEDIYLRELPGCNPIQAGPAHATVVPSCDKVSTTVDAPLPTQPPSIVTPPWPVCWDGPGEDPSGLAPKCDPPKNPKRHLPRRGLEARVTELPF</sequence>
<dbReference type="OrthoDB" id="74764at2759"/>
<feature type="compositionally biased region" description="Basic and acidic residues" evidence="1">
    <location>
        <begin position="397"/>
        <end position="408"/>
    </location>
</feature>
<accession>A0A5C3KF52</accession>
<name>A0A5C3KF52_COPMA</name>
<evidence type="ECO:0000259" key="3">
    <source>
        <dbReference type="Pfam" id="PF09362"/>
    </source>
</evidence>
<dbReference type="PANTHER" id="PTHR43662:SF3">
    <property type="entry name" value="DOMAIN PROTEIN, PUTATIVE (AFU_ORTHOLOGUE AFUA_6G11970)-RELATED"/>
    <property type="match status" value="1"/>
</dbReference>
<dbReference type="STRING" id="230819.A0A5C3KF52"/>
<feature type="region of interest" description="Disordered" evidence="1">
    <location>
        <begin position="371"/>
        <end position="408"/>
    </location>
</feature>
<evidence type="ECO:0000256" key="1">
    <source>
        <dbReference type="SAM" id="MobiDB-lite"/>
    </source>
</evidence>
<dbReference type="PANTHER" id="PTHR43662">
    <property type="match status" value="1"/>
</dbReference>
<dbReference type="Pfam" id="PF09362">
    <property type="entry name" value="DUF1996"/>
    <property type="match status" value="1"/>
</dbReference>
<dbReference type="Proteomes" id="UP000307440">
    <property type="component" value="Unassembled WGS sequence"/>
</dbReference>
<gene>
    <name evidence="4" type="ORF">FA15DRAFT_729340</name>
</gene>
<keyword evidence="5" id="KW-1185">Reference proteome</keyword>
<dbReference type="EMBL" id="ML210390">
    <property type="protein sequence ID" value="TFK18582.1"/>
    <property type="molecule type" value="Genomic_DNA"/>
</dbReference>
<reference evidence="4 5" key="1">
    <citation type="journal article" date="2019" name="Nat. Ecol. Evol.">
        <title>Megaphylogeny resolves global patterns of mushroom evolution.</title>
        <authorList>
            <person name="Varga T."/>
            <person name="Krizsan K."/>
            <person name="Foldi C."/>
            <person name="Dima B."/>
            <person name="Sanchez-Garcia M."/>
            <person name="Sanchez-Ramirez S."/>
            <person name="Szollosi G.J."/>
            <person name="Szarkandi J.G."/>
            <person name="Papp V."/>
            <person name="Albert L."/>
            <person name="Andreopoulos W."/>
            <person name="Angelini C."/>
            <person name="Antonin V."/>
            <person name="Barry K.W."/>
            <person name="Bougher N.L."/>
            <person name="Buchanan P."/>
            <person name="Buyck B."/>
            <person name="Bense V."/>
            <person name="Catcheside P."/>
            <person name="Chovatia M."/>
            <person name="Cooper J."/>
            <person name="Damon W."/>
            <person name="Desjardin D."/>
            <person name="Finy P."/>
            <person name="Geml J."/>
            <person name="Haridas S."/>
            <person name="Hughes K."/>
            <person name="Justo A."/>
            <person name="Karasinski D."/>
            <person name="Kautmanova I."/>
            <person name="Kiss B."/>
            <person name="Kocsube S."/>
            <person name="Kotiranta H."/>
            <person name="LaButti K.M."/>
            <person name="Lechner B.E."/>
            <person name="Liimatainen K."/>
            <person name="Lipzen A."/>
            <person name="Lukacs Z."/>
            <person name="Mihaltcheva S."/>
            <person name="Morgado L.N."/>
            <person name="Niskanen T."/>
            <person name="Noordeloos M.E."/>
            <person name="Ohm R.A."/>
            <person name="Ortiz-Santana B."/>
            <person name="Ovrebo C."/>
            <person name="Racz N."/>
            <person name="Riley R."/>
            <person name="Savchenko A."/>
            <person name="Shiryaev A."/>
            <person name="Soop K."/>
            <person name="Spirin V."/>
            <person name="Szebenyi C."/>
            <person name="Tomsovsky M."/>
            <person name="Tulloss R.E."/>
            <person name="Uehling J."/>
            <person name="Grigoriev I.V."/>
            <person name="Vagvolgyi C."/>
            <person name="Papp T."/>
            <person name="Martin F.M."/>
            <person name="Miettinen O."/>
            <person name="Hibbett D.S."/>
            <person name="Nagy L.G."/>
        </authorList>
    </citation>
    <scope>NUCLEOTIDE SEQUENCE [LARGE SCALE GENOMIC DNA]</scope>
    <source>
        <strain evidence="4 5">CBS 121175</strain>
    </source>
</reference>
<organism evidence="4 5">
    <name type="scientific">Coprinopsis marcescibilis</name>
    <name type="common">Agaric fungus</name>
    <name type="synonym">Psathyrella marcescibilis</name>
    <dbReference type="NCBI Taxonomy" id="230819"/>
    <lineage>
        <taxon>Eukaryota</taxon>
        <taxon>Fungi</taxon>
        <taxon>Dikarya</taxon>
        <taxon>Basidiomycota</taxon>
        <taxon>Agaricomycotina</taxon>
        <taxon>Agaricomycetes</taxon>
        <taxon>Agaricomycetidae</taxon>
        <taxon>Agaricales</taxon>
        <taxon>Agaricineae</taxon>
        <taxon>Psathyrellaceae</taxon>
        <taxon>Coprinopsis</taxon>
    </lineage>
</organism>
<feature type="chain" id="PRO_5022948576" description="DUF1996 domain-containing protein" evidence="2">
    <location>
        <begin position="20"/>
        <end position="408"/>
    </location>
</feature>